<protein>
    <submittedName>
        <fullName evidence="3">Uncharacterized protein</fullName>
    </submittedName>
</protein>
<reference evidence="3 4" key="1">
    <citation type="journal article" date="2024" name="bioRxiv">
        <title>A reference genome for Trichogramma kaykai: A tiny desert-dwelling parasitoid wasp with competing sex-ratio distorters.</title>
        <authorList>
            <person name="Culotta J."/>
            <person name="Lindsey A.R."/>
        </authorList>
    </citation>
    <scope>NUCLEOTIDE SEQUENCE [LARGE SCALE GENOMIC DNA]</scope>
    <source>
        <strain evidence="3 4">KSX58</strain>
    </source>
</reference>
<evidence type="ECO:0000313" key="4">
    <source>
        <dbReference type="Proteomes" id="UP001627154"/>
    </source>
</evidence>
<evidence type="ECO:0000313" key="3">
    <source>
        <dbReference type="EMBL" id="KAL3395313.1"/>
    </source>
</evidence>
<comment type="caution">
    <text evidence="3">The sequence shown here is derived from an EMBL/GenBank/DDBJ whole genome shotgun (WGS) entry which is preliminary data.</text>
</comment>
<feature type="region of interest" description="Disordered" evidence="2">
    <location>
        <begin position="338"/>
        <end position="413"/>
    </location>
</feature>
<organism evidence="3 4">
    <name type="scientific">Trichogramma kaykai</name>
    <dbReference type="NCBI Taxonomy" id="54128"/>
    <lineage>
        <taxon>Eukaryota</taxon>
        <taxon>Metazoa</taxon>
        <taxon>Ecdysozoa</taxon>
        <taxon>Arthropoda</taxon>
        <taxon>Hexapoda</taxon>
        <taxon>Insecta</taxon>
        <taxon>Pterygota</taxon>
        <taxon>Neoptera</taxon>
        <taxon>Endopterygota</taxon>
        <taxon>Hymenoptera</taxon>
        <taxon>Apocrita</taxon>
        <taxon>Proctotrupomorpha</taxon>
        <taxon>Chalcidoidea</taxon>
        <taxon>Trichogrammatidae</taxon>
        <taxon>Trichogramma</taxon>
    </lineage>
</organism>
<accession>A0ABD2WR81</accession>
<name>A0ABD2WR81_9HYME</name>
<feature type="compositionally biased region" description="Basic and acidic residues" evidence="2">
    <location>
        <begin position="393"/>
        <end position="413"/>
    </location>
</feature>
<feature type="coiled-coil region" evidence="1">
    <location>
        <begin position="43"/>
        <end position="70"/>
    </location>
</feature>
<dbReference type="EMBL" id="JBJJXI010000083">
    <property type="protein sequence ID" value="KAL3395313.1"/>
    <property type="molecule type" value="Genomic_DNA"/>
</dbReference>
<evidence type="ECO:0000256" key="2">
    <source>
        <dbReference type="SAM" id="MobiDB-lite"/>
    </source>
</evidence>
<sequence length="413" mass="46897">MSPVTTTVSNMAEKQQELSTAMQNDKGTPESVKKWVSKIDGSIKVIEAQAKRLEASIETADNERRDITEALSEQATRIELMAEEYDELRGSLARADTSRVDEIVNDKLKGLDAKYVFSVGPDDAVVETKVEEKLEVINERYAELRRQHTSTVKQLETLRKDSEKDIDELNTRTEDLERLQVAGGRASRERSVSSENHLQSSAKVKPPVFKAEAKDKPMMYFRALQRYVNAVNTDCEQVLCIIAASLEGIGTRRFPAEWGLKVEYGKYDVGSKWTRVEYASYIWGFAKELDISYTESQLVAKIASHFDWDIRYTVSTQEIKSHTKFFDLLSFKDADAPRQRNNSYANNNSRNCHENANGMSAKGRDEDSKQSAPANNNKPWQASKSGFNKYQHKRADVNAIRIEKNRTGKEKVD</sequence>
<keyword evidence="4" id="KW-1185">Reference proteome</keyword>
<gene>
    <name evidence="3" type="ORF">TKK_010583</name>
</gene>
<feature type="coiled-coil region" evidence="1">
    <location>
        <begin position="127"/>
        <end position="179"/>
    </location>
</feature>
<feature type="compositionally biased region" description="Low complexity" evidence="2">
    <location>
        <begin position="340"/>
        <end position="350"/>
    </location>
</feature>
<dbReference type="AlphaFoldDB" id="A0ABD2WR81"/>
<feature type="region of interest" description="Disordered" evidence="2">
    <location>
        <begin position="1"/>
        <end position="30"/>
    </location>
</feature>
<feature type="compositionally biased region" description="Polar residues" evidence="2">
    <location>
        <begin position="370"/>
        <end position="388"/>
    </location>
</feature>
<evidence type="ECO:0000256" key="1">
    <source>
        <dbReference type="SAM" id="Coils"/>
    </source>
</evidence>
<keyword evidence="1" id="KW-0175">Coiled coil</keyword>
<dbReference type="Proteomes" id="UP001627154">
    <property type="component" value="Unassembled WGS sequence"/>
</dbReference>
<proteinExistence type="predicted"/>
<feature type="compositionally biased region" description="Polar residues" evidence="2">
    <location>
        <begin position="1"/>
        <end position="26"/>
    </location>
</feature>